<feature type="transmembrane region" description="Helical" evidence="16">
    <location>
        <begin position="12"/>
        <end position="36"/>
    </location>
</feature>
<name>A0A183B6L3_9TREM</name>
<dbReference type="InterPro" id="IPR003674">
    <property type="entry name" value="Oligo_trans_STT3"/>
</dbReference>
<accession>A0A183B6L3</accession>
<evidence type="ECO:0000256" key="1">
    <source>
        <dbReference type="ARBA" id="ARBA00001936"/>
    </source>
</evidence>
<dbReference type="GO" id="GO:0043687">
    <property type="term" value="P:post-translational protein modification"/>
    <property type="evidence" value="ECO:0007669"/>
    <property type="project" value="TreeGrafter"/>
</dbReference>
<dbReference type="InterPro" id="IPR048307">
    <property type="entry name" value="STT3_N"/>
</dbReference>
<evidence type="ECO:0000256" key="8">
    <source>
        <dbReference type="ARBA" id="ARBA00022679"/>
    </source>
</evidence>
<evidence type="ECO:0000256" key="2">
    <source>
        <dbReference type="ARBA" id="ARBA00001946"/>
    </source>
</evidence>
<dbReference type="PANTHER" id="PTHR13872:SF1">
    <property type="entry name" value="DOLICHYL-DIPHOSPHOOLIGOSACCHARIDE--PROTEIN GLYCOSYLTRANSFERASE SUBUNIT STT3B"/>
    <property type="match status" value="1"/>
</dbReference>
<organism evidence="20">
    <name type="scientific">Echinostoma caproni</name>
    <dbReference type="NCBI Taxonomy" id="27848"/>
    <lineage>
        <taxon>Eukaryota</taxon>
        <taxon>Metazoa</taxon>
        <taxon>Spiralia</taxon>
        <taxon>Lophotrochozoa</taxon>
        <taxon>Platyhelminthes</taxon>
        <taxon>Trematoda</taxon>
        <taxon>Digenea</taxon>
        <taxon>Plagiorchiida</taxon>
        <taxon>Echinostomata</taxon>
        <taxon>Echinostomatoidea</taxon>
        <taxon>Echinostomatidae</taxon>
        <taxon>Echinostoma</taxon>
    </lineage>
</organism>
<evidence type="ECO:0000256" key="9">
    <source>
        <dbReference type="ARBA" id="ARBA00022692"/>
    </source>
</evidence>
<evidence type="ECO:0000256" key="4">
    <source>
        <dbReference type="ARBA" id="ARBA00004922"/>
    </source>
</evidence>
<gene>
    <name evidence="18" type="ORF">ECPE_LOCUS14848</name>
</gene>
<evidence type="ECO:0000256" key="16">
    <source>
        <dbReference type="SAM" id="Phobius"/>
    </source>
</evidence>
<evidence type="ECO:0000256" key="10">
    <source>
        <dbReference type="ARBA" id="ARBA00022723"/>
    </source>
</evidence>
<evidence type="ECO:0000313" key="18">
    <source>
        <dbReference type="EMBL" id="VDP92120.1"/>
    </source>
</evidence>
<keyword evidence="12 16" id="KW-1133">Transmembrane helix</keyword>
<dbReference type="Proteomes" id="UP000272942">
    <property type="component" value="Unassembled WGS sequence"/>
</dbReference>
<feature type="transmembrane region" description="Helical" evidence="16">
    <location>
        <begin position="182"/>
        <end position="202"/>
    </location>
</feature>
<protein>
    <recommendedName>
        <fullName evidence="6">dolichyl-diphosphooligosaccharide--protein glycotransferase</fullName>
        <ecNumber evidence="6">2.4.99.18</ecNumber>
    </recommendedName>
</protein>
<evidence type="ECO:0000256" key="13">
    <source>
        <dbReference type="ARBA" id="ARBA00023136"/>
    </source>
</evidence>
<dbReference type="EC" id="2.4.99.18" evidence="6"/>
<reference evidence="18 19" key="2">
    <citation type="submission" date="2018-11" db="EMBL/GenBank/DDBJ databases">
        <authorList>
            <consortium name="Pathogen Informatics"/>
        </authorList>
    </citation>
    <scope>NUCLEOTIDE SEQUENCE [LARGE SCALE GENOMIC DNA]</scope>
    <source>
        <strain evidence="18 19">Egypt</strain>
    </source>
</reference>
<keyword evidence="19" id="KW-1185">Reference proteome</keyword>
<keyword evidence="8" id="KW-0808">Transferase</keyword>
<dbReference type="WBParaSite" id="ECPE_0001488801-mRNA-1">
    <property type="protein sequence ID" value="ECPE_0001488801-mRNA-1"/>
    <property type="gene ID" value="ECPE_0001488801"/>
</dbReference>
<proteinExistence type="inferred from homology"/>
<evidence type="ECO:0000256" key="6">
    <source>
        <dbReference type="ARBA" id="ARBA00012605"/>
    </source>
</evidence>
<evidence type="ECO:0000313" key="20">
    <source>
        <dbReference type="WBParaSite" id="ECPE_0001488801-mRNA-1"/>
    </source>
</evidence>
<reference evidence="20" key="1">
    <citation type="submission" date="2016-06" db="UniProtKB">
        <authorList>
            <consortium name="WormBaseParasite"/>
        </authorList>
    </citation>
    <scope>IDENTIFICATION</scope>
</reference>
<feature type="transmembrane region" description="Helical" evidence="16">
    <location>
        <begin position="157"/>
        <end position="175"/>
    </location>
</feature>
<evidence type="ECO:0000256" key="3">
    <source>
        <dbReference type="ARBA" id="ARBA00004127"/>
    </source>
</evidence>
<comment type="cofactor">
    <cofactor evidence="1">
        <name>Mn(2+)</name>
        <dbReference type="ChEBI" id="CHEBI:29035"/>
    </cofactor>
</comment>
<dbReference type="UniPathway" id="UPA00378"/>
<dbReference type="GO" id="GO:0016020">
    <property type="term" value="C:membrane"/>
    <property type="evidence" value="ECO:0007669"/>
    <property type="project" value="InterPro"/>
</dbReference>
<evidence type="ECO:0000256" key="7">
    <source>
        <dbReference type="ARBA" id="ARBA00022676"/>
    </source>
</evidence>
<dbReference type="GO" id="GO:0046872">
    <property type="term" value="F:metal ion binding"/>
    <property type="evidence" value="ECO:0007669"/>
    <property type="project" value="UniProtKB-KW"/>
</dbReference>
<sequence length="237" mass="26880">MLHRVPFGSKQISVTGWCGLLTFCTLLLAWVVGFSIRLFSVIRFESVIHEFDPWFNYRATKQMVENNFQSFYNWFDSTAWYPLGRIVGGTVYPGLMVTSAPGYISRSSAGSYDNEGIAIFALMFTYYLWVKAVKSGSVFWAAACALAYFYMVSAWGGYVFIINLIPLHVFVLLLMNRYSAKIYVAYTVFFILGLLMSMQVPFVGFQPLKTSEHMASLGVFALIQVSALPIRFYETSI</sequence>
<evidence type="ECO:0000313" key="19">
    <source>
        <dbReference type="Proteomes" id="UP000272942"/>
    </source>
</evidence>
<feature type="domain" description="Oligosaccharyl transferase STT3 N-terminal" evidence="17">
    <location>
        <begin position="94"/>
        <end position="228"/>
    </location>
</feature>
<comment type="subcellular location">
    <subcellularLocation>
        <location evidence="3">Endomembrane system</location>
        <topology evidence="3">Multi-pass membrane protein</topology>
    </subcellularLocation>
</comment>
<dbReference type="OrthoDB" id="10261066at2759"/>
<keyword evidence="14" id="KW-0464">Manganese</keyword>
<keyword evidence="7" id="KW-0328">Glycosyltransferase</keyword>
<evidence type="ECO:0000256" key="14">
    <source>
        <dbReference type="ARBA" id="ARBA00023211"/>
    </source>
</evidence>
<comment type="pathway">
    <text evidence="4">Protein modification; protein glycosylation.</text>
</comment>
<dbReference type="AlphaFoldDB" id="A0A183B6L3"/>
<keyword evidence="10" id="KW-0479">Metal-binding</keyword>
<comment type="catalytic activity">
    <reaction evidence="15">
        <text>a di-trans,poly-cis-dolichyl diphosphooligosaccharide + L-asparaginyl-[protein] = N(4)-(oligosaccharide-(1-&gt;4)-N-acetyl-beta-D-glucosaminyl-(1-&gt;4)-N-acetyl-beta-D-glucosaminyl)-L-asparaginyl-[protein] + a di-trans,poly-cis-dolichyl diphosphate + H(+)</text>
        <dbReference type="Rhea" id="RHEA:22980"/>
        <dbReference type="Rhea" id="RHEA-COMP:12804"/>
        <dbReference type="Rhea" id="RHEA-COMP:12805"/>
        <dbReference type="Rhea" id="RHEA-COMP:19506"/>
        <dbReference type="Rhea" id="RHEA-COMP:19509"/>
        <dbReference type="ChEBI" id="CHEBI:15378"/>
        <dbReference type="ChEBI" id="CHEBI:50347"/>
        <dbReference type="ChEBI" id="CHEBI:57497"/>
        <dbReference type="ChEBI" id="CHEBI:57570"/>
        <dbReference type="ChEBI" id="CHEBI:132529"/>
        <dbReference type="EC" id="2.4.99.18"/>
    </reaction>
</comment>
<feature type="transmembrane region" description="Helical" evidence="16">
    <location>
        <begin position="214"/>
        <end position="233"/>
    </location>
</feature>
<evidence type="ECO:0000256" key="5">
    <source>
        <dbReference type="ARBA" id="ARBA00010810"/>
    </source>
</evidence>
<dbReference type="GO" id="GO:0004579">
    <property type="term" value="F:dolichyl-diphosphooligosaccharide-protein glycotransferase activity"/>
    <property type="evidence" value="ECO:0007669"/>
    <property type="project" value="UniProtKB-EC"/>
</dbReference>
<keyword evidence="11" id="KW-0460">Magnesium</keyword>
<evidence type="ECO:0000256" key="15">
    <source>
        <dbReference type="ARBA" id="ARBA00048829"/>
    </source>
</evidence>
<keyword evidence="9 16" id="KW-0812">Transmembrane</keyword>
<comment type="similarity">
    <text evidence="5">Belongs to the STT3 family.</text>
</comment>
<dbReference type="EMBL" id="UZAN01058731">
    <property type="protein sequence ID" value="VDP92120.1"/>
    <property type="molecule type" value="Genomic_DNA"/>
</dbReference>
<evidence type="ECO:0000256" key="12">
    <source>
        <dbReference type="ARBA" id="ARBA00022989"/>
    </source>
</evidence>
<comment type="cofactor">
    <cofactor evidence="2">
        <name>Mg(2+)</name>
        <dbReference type="ChEBI" id="CHEBI:18420"/>
    </cofactor>
</comment>
<dbReference type="PANTHER" id="PTHR13872">
    <property type="entry name" value="DOLICHYL-DIPHOSPHOOLIGOSACCHARIDE--PROTEIN GLYCOSYLTRANSFERASE SUBUNIT"/>
    <property type="match status" value="1"/>
</dbReference>
<dbReference type="GO" id="GO:0018279">
    <property type="term" value="P:protein N-linked glycosylation via asparagine"/>
    <property type="evidence" value="ECO:0007669"/>
    <property type="project" value="TreeGrafter"/>
</dbReference>
<dbReference type="Pfam" id="PF02516">
    <property type="entry name" value="STT3"/>
    <property type="match status" value="1"/>
</dbReference>
<evidence type="ECO:0000259" key="17">
    <source>
        <dbReference type="Pfam" id="PF02516"/>
    </source>
</evidence>
<keyword evidence="13 16" id="KW-0472">Membrane</keyword>
<dbReference type="GO" id="GO:0012505">
    <property type="term" value="C:endomembrane system"/>
    <property type="evidence" value="ECO:0007669"/>
    <property type="project" value="UniProtKB-SubCell"/>
</dbReference>
<evidence type="ECO:0000256" key="11">
    <source>
        <dbReference type="ARBA" id="ARBA00022842"/>
    </source>
</evidence>